<gene>
    <name evidence="6" type="primary">ackA</name>
    <name evidence="8" type="ORF">V1634_28180</name>
</gene>
<feature type="active site" description="Proton donor/acceptor" evidence="6">
    <location>
        <position position="122"/>
    </location>
</feature>
<dbReference type="PROSITE" id="PS01075">
    <property type="entry name" value="ACETATE_KINASE_1"/>
    <property type="match status" value="1"/>
</dbReference>
<keyword evidence="6" id="KW-0479">Metal-binding</keyword>
<dbReference type="PANTHER" id="PTHR21060">
    <property type="entry name" value="ACETATE KINASE"/>
    <property type="match status" value="1"/>
</dbReference>
<dbReference type="InterPro" id="IPR004372">
    <property type="entry name" value="Ac/propionate_kinase"/>
</dbReference>
<keyword evidence="4 6" id="KW-0418">Kinase</keyword>
<dbReference type="PROSITE" id="PS01076">
    <property type="entry name" value="ACETATE_KINASE_2"/>
    <property type="match status" value="1"/>
</dbReference>
<dbReference type="InterPro" id="IPR043129">
    <property type="entry name" value="ATPase_NBD"/>
</dbReference>
<dbReference type="InterPro" id="IPR000890">
    <property type="entry name" value="Aliphatic_acid_kin_short-chain"/>
</dbReference>
<dbReference type="InterPro" id="IPR023865">
    <property type="entry name" value="Aliphatic_acid_kinase_CS"/>
</dbReference>
<feature type="binding site" evidence="6">
    <location>
        <position position="65"/>
    </location>
    <ligand>
        <name>substrate</name>
    </ligand>
</feature>
<comment type="caution">
    <text evidence="8">The sequence shown here is derived from an EMBL/GenBank/DDBJ whole genome shotgun (WGS) entry which is preliminary data.</text>
</comment>
<dbReference type="GO" id="GO:0008776">
    <property type="term" value="F:acetate kinase activity"/>
    <property type="evidence" value="ECO:0007669"/>
    <property type="project" value="UniProtKB-EC"/>
</dbReference>
<keyword evidence="5 6" id="KW-0067">ATP-binding</keyword>
<keyword evidence="9" id="KW-1185">Reference proteome</keyword>
<dbReference type="PRINTS" id="PR00471">
    <property type="entry name" value="ACETATEKNASE"/>
</dbReference>
<feature type="binding site" evidence="6">
    <location>
        <position position="8"/>
    </location>
    <ligand>
        <name>Mg(2+)</name>
        <dbReference type="ChEBI" id="CHEBI:18420"/>
    </ligand>
</feature>
<name>A0ABU7SME0_9ACTN</name>
<comment type="catalytic activity">
    <reaction evidence="6">
        <text>acetate + ATP = acetyl phosphate + ADP</text>
        <dbReference type="Rhea" id="RHEA:11352"/>
        <dbReference type="ChEBI" id="CHEBI:22191"/>
        <dbReference type="ChEBI" id="CHEBI:30089"/>
        <dbReference type="ChEBI" id="CHEBI:30616"/>
        <dbReference type="ChEBI" id="CHEBI:456216"/>
        <dbReference type="EC" id="2.7.2.1"/>
    </reaction>
</comment>
<proteinExistence type="inferred from homology"/>
<dbReference type="EMBL" id="JAZGQL010000028">
    <property type="protein sequence ID" value="MEE6310727.1"/>
    <property type="molecule type" value="Genomic_DNA"/>
</dbReference>
<evidence type="ECO:0000313" key="8">
    <source>
        <dbReference type="EMBL" id="MEE6310727.1"/>
    </source>
</evidence>
<evidence type="ECO:0000256" key="6">
    <source>
        <dbReference type="HAMAP-Rule" id="MF_00020"/>
    </source>
</evidence>
<keyword evidence="3 6" id="KW-0547">Nucleotide-binding</keyword>
<dbReference type="PANTHER" id="PTHR21060:SF15">
    <property type="entry name" value="ACETATE KINASE-RELATED"/>
    <property type="match status" value="1"/>
</dbReference>
<dbReference type="SUPFAM" id="SSF53067">
    <property type="entry name" value="Actin-like ATPase domain"/>
    <property type="match status" value="2"/>
</dbReference>
<dbReference type="HAMAP" id="MF_00020">
    <property type="entry name" value="Acetate_kinase"/>
    <property type="match status" value="1"/>
</dbReference>
<dbReference type="PIRSF" id="PIRSF000722">
    <property type="entry name" value="Acetate_prop_kin"/>
    <property type="match status" value="1"/>
</dbReference>
<evidence type="ECO:0000256" key="1">
    <source>
        <dbReference type="ARBA" id="ARBA00008748"/>
    </source>
</evidence>
<feature type="binding site" evidence="6">
    <location>
        <begin position="256"/>
        <end position="258"/>
    </location>
    <ligand>
        <name>ATP</name>
        <dbReference type="ChEBI" id="CHEBI:30616"/>
    </ligand>
</feature>
<keyword evidence="6" id="KW-0963">Cytoplasm</keyword>
<dbReference type="Pfam" id="PF00871">
    <property type="entry name" value="Acetate_kinase"/>
    <property type="match status" value="1"/>
</dbReference>
<feature type="site" description="Transition state stabilizer" evidence="6">
    <location>
        <position position="215"/>
    </location>
</feature>
<keyword evidence="6" id="KW-0460">Magnesium</keyword>
<comment type="pathway">
    <text evidence="6">Metabolic intermediate biosynthesis; acetyl-CoA biosynthesis; acetyl-CoA from acetate: step 1/2.</text>
</comment>
<comment type="subunit">
    <text evidence="6">Homodimer.</text>
</comment>
<accession>A0ABU7SME0</accession>
<feature type="binding site" evidence="6">
    <location>
        <position position="15"/>
    </location>
    <ligand>
        <name>ATP</name>
        <dbReference type="ChEBI" id="CHEBI:30616"/>
    </ligand>
</feature>
<comment type="subcellular location">
    <subcellularLocation>
        <location evidence="6">Cytoplasm</location>
    </subcellularLocation>
</comment>
<dbReference type="EC" id="2.7.2.1" evidence="6"/>
<feature type="binding site" evidence="6">
    <location>
        <begin position="182"/>
        <end position="186"/>
    </location>
    <ligand>
        <name>ATP</name>
        <dbReference type="ChEBI" id="CHEBI:30616"/>
    </ligand>
</feature>
<evidence type="ECO:0000313" key="9">
    <source>
        <dbReference type="Proteomes" id="UP001339911"/>
    </source>
</evidence>
<dbReference type="NCBIfam" id="TIGR00016">
    <property type="entry name" value="ackA"/>
    <property type="match status" value="1"/>
</dbReference>
<evidence type="ECO:0000256" key="5">
    <source>
        <dbReference type="ARBA" id="ARBA00022840"/>
    </source>
</evidence>
<dbReference type="Proteomes" id="UP001339911">
    <property type="component" value="Unassembled WGS sequence"/>
</dbReference>
<dbReference type="RefSeq" id="WP_331210755.1">
    <property type="nucleotide sequence ID" value="NZ_JAZGQL010000028.1"/>
</dbReference>
<keyword evidence="2 6" id="KW-0808">Transferase</keyword>
<protein>
    <recommendedName>
        <fullName evidence="6">Acetate kinase</fullName>
        <ecNumber evidence="6">2.7.2.1</ecNumber>
    </recommendedName>
    <alternativeName>
        <fullName evidence="6">Acetokinase</fullName>
    </alternativeName>
</protein>
<dbReference type="CDD" id="cd24010">
    <property type="entry name" value="ASKHA_NBD_AcK_PK"/>
    <property type="match status" value="1"/>
</dbReference>
<dbReference type="Gene3D" id="3.30.420.40">
    <property type="match status" value="2"/>
</dbReference>
<comment type="cofactor">
    <cofactor evidence="6">
        <name>Mg(2+)</name>
        <dbReference type="ChEBI" id="CHEBI:18420"/>
    </cofactor>
    <cofactor evidence="6">
        <name>Mn(2+)</name>
        <dbReference type="ChEBI" id="CHEBI:29035"/>
    </cofactor>
    <text evidence="6">Mg(2+). Can also accept Mn(2+).</text>
</comment>
<comment type="similarity">
    <text evidence="1 6 7">Belongs to the acetokinase family.</text>
</comment>
<feature type="binding site" evidence="6">
    <location>
        <position position="355"/>
    </location>
    <ligand>
        <name>Mg(2+)</name>
        <dbReference type="ChEBI" id="CHEBI:18420"/>
    </ligand>
</feature>
<feature type="binding site" evidence="6">
    <location>
        <begin position="304"/>
        <end position="308"/>
    </location>
    <ligand>
        <name>ATP</name>
        <dbReference type="ChEBI" id="CHEBI:30616"/>
    </ligand>
</feature>
<reference evidence="8 9" key="1">
    <citation type="submission" date="2024-01" db="EMBL/GenBank/DDBJ databases">
        <title>Genome insights into Plantactinospora veratri sp. nov.</title>
        <authorList>
            <person name="Wang L."/>
        </authorList>
    </citation>
    <scope>NUCLEOTIDE SEQUENCE [LARGE SCALE GENOMIC DNA]</scope>
    <source>
        <strain evidence="8 9">NEAU-FHS4</strain>
    </source>
</reference>
<comment type="function">
    <text evidence="6">Catalyzes the formation of acetyl phosphate from acetate and ATP. Can also catalyze the reverse reaction.</text>
</comment>
<sequence length="376" mass="39413">MTRVLVVNCGSSSLKYRLFDGSRDLGRGLVERIGEPDGGAPDHSTALRDVLAGLDLANLDVVGHRVVHGGTEFTGPTVVDDAVVAAIERLVPLAPLHNPANLTGIAVARQLLPEVPQVAVFDTAFHTTMPAEAATYALDTDLARRLGVRRYGFHGTSHAYVARRTADLLGRRPDRLDLITLHLGNGASACAVSGGRSVATSMGMSPLAGLVMGTRSGDLDPAVIFHLHRVGGLSVQEIDELLNHRSGLLGLTGDNDMRAVLRRRAAGDPAAALAFDVYSRRITEYVGAYLAVLGRLDAVTFTGGVGEHAVEVRAAALAGLTGLGIAVDPARNERGEQIISPPHAPVSVCVVATDEEREIADQALAVLSGRPPLSSP</sequence>
<organism evidence="8 9">
    <name type="scientific">Plantactinospora veratri</name>
    <dbReference type="NCBI Taxonomy" id="1436122"/>
    <lineage>
        <taxon>Bacteria</taxon>
        <taxon>Bacillati</taxon>
        <taxon>Actinomycetota</taxon>
        <taxon>Actinomycetes</taxon>
        <taxon>Micromonosporales</taxon>
        <taxon>Micromonosporaceae</taxon>
        <taxon>Plantactinospora</taxon>
    </lineage>
</organism>
<evidence type="ECO:0000256" key="4">
    <source>
        <dbReference type="ARBA" id="ARBA00022777"/>
    </source>
</evidence>
<feature type="site" description="Transition state stabilizer" evidence="6">
    <location>
        <position position="154"/>
    </location>
</feature>
<evidence type="ECO:0000256" key="7">
    <source>
        <dbReference type="RuleBase" id="RU003835"/>
    </source>
</evidence>
<evidence type="ECO:0000256" key="3">
    <source>
        <dbReference type="ARBA" id="ARBA00022741"/>
    </source>
</evidence>
<evidence type="ECO:0000256" key="2">
    <source>
        <dbReference type="ARBA" id="ARBA00022679"/>
    </source>
</evidence>